<dbReference type="InterPro" id="IPR043519">
    <property type="entry name" value="NT_sf"/>
</dbReference>
<dbReference type="EMBL" id="CP120630">
    <property type="protein sequence ID" value="WEW60957.1"/>
    <property type="molecule type" value="Genomic_DNA"/>
</dbReference>
<gene>
    <name evidence="1" type="ORF">PRK78_006445</name>
</gene>
<name>A0AAF0ILN5_9EURO</name>
<accession>A0AAF0ILN5</accession>
<dbReference type="Pfam" id="PF08843">
    <property type="entry name" value="AbiEii"/>
    <property type="match status" value="1"/>
</dbReference>
<reference evidence="1" key="1">
    <citation type="submission" date="2023-03" db="EMBL/GenBank/DDBJ databases">
        <title>Emydomyces testavorans Genome Sequence.</title>
        <authorList>
            <person name="Hoyer L."/>
        </authorList>
    </citation>
    <scope>NUCLEOTIDE SEQUENCE</scope>
    <source>
        <strain evidence="1">16-2883</strain>
    </source>
</reference>
<protein>
    <submittedName>
        <fullName evidence="1">Uncharacterized protein</fullName>
    </submittedName>
</protein>
<dbReference type="SUPFAM" id="SSF81301">
    <property type="entry name" value="Nucleotidyltransferase"/>
    <property type="match status" value="1"/>
</dbReference>
<evidence type="ECO:0000313" key="2">
    <source>
        <dbReference type="Proteomes" id="UP001219355"/>
    </source>
</evidence>
<organism evidence="1 2">
    <name type="scientific">Emydomyces testavorans</name>
    <dbReference type="NCBI Taxonomy" id="2070801"/>
    <lineage>
        <taxon>Eukaryota</taxon>
        <taxon>Fungi</taxon>
        <taxon>Dikarya</taxon>
        <taxon>Ascomycota</taxon>
        <taxon>Pezizomycotina</taxon>
        <taxon>Eurotiomycetes</taxon>
        <taxon>Eurotiomycetidae</taxon>
        <taxon>Onygenales</taxon>
        <taxon>Nannizziopsiaceae</taxon>
        <taxon>Emydomyces</taxon>
    </lineage>
</organism>
<dbReference type="Proteomes" id="UP001219355">
    <property type="component" value="Chromosome 4"/>
</dbReference>
<dbReference type="InterPro" id="IPR014942">
    <property type="entry name" value="AbiEii"/>
</dbReference>
<sequence>MSLFSSTLQAEARGMYNWEEGLSLARESSRAELIQLVAAADHVACVLQGSTISFALMGGFSLWLRGSRRDTHDVDIAVGCNMLQLREVLSAQQRILRPAGPVSGVMRIFVKVGGEHNPGIPELYVMVDLILCGSLGAPVDVHTASELVTATTPLGPRQFPLLNIGSILNSKLGAFFGRREASDYLDIKFITQHFADKALEPKMASEG</sequence>
<proteinExistence type="predicted"/>
<dbReference type="AlphaFoldDB" id="A0AAF0ILN5"/>
<dbReference type="Gene3D" id="3.30.460.40">
    <property type="match status" value="1"/>
</dbReference>
<keyword evidence="2" id="KW-1185">Reference proteome</keyword>
<evidence type="ECO:0000313" key="1">
    <source>
        <dbReference type="EMBL" id="WEW60957.1"/>
    </source>
</evidence>